<keyword evidence="10 19" id="KW-0675">Receptor</keyword>
<dbReference type="Gene3D" id="4.10.1290.10">
    <property type="entry name" value="Tumor necrosis factor receptor superfamily"/>
    <property type="match status" value="2"/>
</dbReference>
<evidence type="ECO:0000256" key="4">
    <source>
        <dbReference type="ARBA" id="ARBA00022859"/>
    </source>
</evidence>
<organism evidence="18 19">
    <name type="scientific">Trichechus manatus latirostris</name>
    <name type="common">Florida manatee</name>
    <dbReference type="NCBI Taxonomy" id="127582"/>
    <lineage>
        <taxon>Eukaryota</taxon>
        <taxon>Metazoa</taxon>
        <taxon>Chordata</taxon>
        <taxon>Craniata</taxon>
        <taxon>Vertebrata</taxon>
        <taxon>Euteleostomi</taxon>
        <taxon>Mammalia</taxon>
        <taxon>Eutheria</taxon>
        <taxon>Afrotheria</taxon>
        <taxon>Sirenia</taxon>
        <taxon>Trichechidae</taxon>
        <taxon>Trichechus</taxon>
    </lineage>
</organism>
<keyword evidence="3" id="KW-0677">Repeat</keyword>
<evidence type="ECO:0000256" key="14">
    <source>
        <dbReference type="ARBA" id="ARBA00081450"/>
    </source>
</evidence>
<accession>A0A2Y9DU12</accession>
<dbReference type="GO" id="GO:0002250">
    <property type="term" value="P:adaptive immune response"/>
    <property type="evidence" value="ECO:0007669"/>
    <property type="project" value="UniProtKB-KW"/>
</dbReference>
<evidence type="ECO:0000256" key="1">
    <source>
        <dbReference type="ARBA" id="ARBA00004183"/>
    </source>
</evidence>
<comment type="subcellular location">
    <subcellularLocation>
        <location evidence="1">Membrane</location>
        <topology evidence="1">Single-pass type III membrane protein</topology>
    </subcellularLocation>
</comment>
<dbReference type="CDD" id="cd13415">
    <property type="entry name" value="TNFRSF13B"/>
    <property type="match status" value="1"/>
</dbReference>
<keyword evidence="4" id="KW-0391">Immunity</keyword>
<comment type="subunit">
    <text evidence="12">Binds TRAF2, TRAF5 and TRAF6. Binds the NH2-terminal domain of CAMLG with its C-terminus.</text>
</comment>
<evidence type="ECO:0000256" key="9">
    <source>
        <dbReference type="ARBA" id="ARBA00023157"/>
    </source>
</evidence>
<evidence type="ECO:0000256" key="10">
    <source>
        <dbReference type="ARBA" id="ARBA00023170"/>
    </source>
</evidence>
<dbReference type="STRING" id="127582.A0A2Y9DU12"/>
<dbReference type="InterPro" id="IPR015384">
    <property type="entry name" value="TACI_Cys-rich-dom"/>
</dbReference>
<name>A0A2Y9DU12_TRIMA</name>
<dbReference type="Pfam" id="PF09305">
    <property type="entry name" value="TACI-CRD2"/>
    <property type="match status" value="1"/>
</dbReference>
<feature type="transmembrane region" description="Helical" evidence="16">
    <location>
        <begin position="168"/>
        <end position="193"/>
    </location>
</feature>
<keyword evidence="9" id="KW-1015">Disulfide bond</keyword>
<evidence type="ECO:0000256" key="2">
    <source>
        <dbReference type="ARBA" id="ARBA00022692"/>
    </source>
</evidence>
<dbReference type="FunFam" id="4.10.1290.10:FF:000001">
    <property type="entry name" value="Tumor necrosis factor receptor superfamily member 13B"/>
    <property type="match status" value="1"/>
</dbReference>
<keyword evidence="8 16" id="KW-0472">Membrane</keyword>
<feature type="domain" description="TACI cysteine-rich" evidence="17">
    <location>
        <begin position="74"/>
        <end position="112"/>
    </location>
</feature>
<feature type="region of interest" description="Disordered" evidence="15">
    <location>
        <begin position="248"/>
        <end position="300"/>
    </location>
</feature>
<reference evidence="19" key="1">
    <citation type="submission" date="2025-08" db="UniProtKB">
        <authorList>
            <consortium name="RefSeq"/>
        </authorList>
    </citation>
    <scope>IDENTIFICATION</scope>
</reference>
<evidence type="ECO:0000256" key="12">
    <source>
        <dbReference type="ARBA" id="ARBA00063663"/>
    </source>
</evidence>
<evidence type="ECO:0000313" key="19">
    <source>
        <dbReference type="RefSeq" id="XP_004381203.1"/>
    </source>
</evidence>
<gene>
    <name evidence="19" type="primary">TNFRSF13B</name>
</gene>
<keyword evidence="18" id="KW-1185">Reference proteome</keyword>
<dbReference type="InterPro" id="IPR022317">
    <property type="entry name" value="TNFR_13B"/>
</dbReference>
<keyword evidence="6 16" id="KW-1133">Transmembrane helix</keyword>
<evidence type="ECO:0000256" key="13">
    <source>
        <dbReference type="ARBA" id="ARBA00070540"/>
    </source>
</evidence>
<dbReference type="CTD" id="23495"/>
<dbReference type="PANTHER" id="PTHR15511:SF2">
    <property type="entry name" value="TUMOR NECROSIS FACTOR RECEPTOR SUPERFAMILY MEMBER 13B"/>
    <property type="match status" value="1"/>
</dbReference>
<evidence type="ECO:0000256" key="8">
    <source>
        <dbReference type="ARBA" id="ARBA00023136"/>
    </source>
</evidence>
<keyword evidence="2 16" id="KW-0812">Transmembrane</keyword>
<evidence type="ECO:0000256" key="6">
    <source>
        <dbReference type="ARBA" id="ARBA00022989"/>
    </source>
</evidence>
<evidence type="ECO:0000259" key="17">
    <source>
        <dbReference type="Pfam" id="PF09305"/>
    </source>
</evidence>
<evidence type="ECO:0000256" key="16">
    <source>
        <dbReference type="SAM" id="Phobius"/>
    </source>
</evidence>
<dbReference type="GO" id="GO:0001782">
    <property type="term" value="P:B cell homeostasis"/>
    <property type="evidence" value="ECO:0007669"/>
    <property type="project" value="TreeGrafter"/>
</dbReference>
<dbReference type="PANTHER" id="PTHR15511">
    <property type="entry name" value="TUMOR NECROSIS FACTOR RECEPTOR SUPERFAMILY MEMBER 13B"/>
    <property type="match status" value="1"/>
</dbReference>
<dbReference type="AlphaFoldDB" id="A0A2Y9DU12"/>
<feature type="region of interest" description="Disordered" evidence="15">
    <location>
        <begin position="120"/>
        <end position="155"/>
    </location>
</feature>
<dbReference type="RefSeq" id="XP_004381203.1">
    <property type="nucleotide sequence ID" value="XM_004381146.2"/>
</dbReference>
<dbReference type="GeneID" id="101341665"/>
<dbReference type="GO" id="GO:0030889">
    <property type="term" value="P:negative regulation of B cell proliferation"/>
    <property type="evidence" value="ECO:0007669"/>
    <property type="project" value="TreeGrafter"/>
</dbReference>
<dbReference type="PRINTS" id="PR01963">
    <property type="entry name" value="TNFACTORR13B"/>
</dbReference>
<dbReference type="Proteomes" id="UP000248480">
    <property type="component" value="Unplaced"/>
</dbReference>
<keyword evidence="5" id="KW-0735">Signal-anchor</keyword>
<dbReference type="FunCoup" id="A0A2Y9DU12">
    <property type="interactions" value="622"/>
</dbReference>
<proteinExistence type="predicted"/>
<dbReference type="GO" id="GO:0002244">
    <property type="term" value="P:hematopoietic progenitor cell differentiation"/>
    <property type="evidence" value="ECO:0007669"/>
    <property type="project" value="TreeGrafter"/>
</dbReference>
<dbReference type="OrthoDB" id="9934669at2759"/>
<evidence type="ECO:0000256" key="15">
    <source>
        <dbReference type="SAM" id="MobiDB-lite"/>
    </source>
</evidence>
<feature type="compositionally biased region" description="Polar residues" evidence="15">
    <location>
        <begin position="270"/>
        <end position="279"/>
    </location>
</feature>
<dbReference type="FunFam" id="4.10.1290.10:FF:000002">
    <property type="entry name" value="Tumor necrosis factor receptor superfamily member 13B"/>
    <property type="match status" value="1"/>
</dbReference>
<evidence type="ECO:0000256" key="11">
    <source>
        <dbReference type="ARBA" id="ARBA00058588"/>
    </source>
</evidence>
<sequence length="300" mass="32364">MSWTGHKQEAGYSCPSAALAASCLSAPQGSWTGVAMRSCPEEHYWDPLLMVCVSCKPICSRRSQRICATFCKSLSCRKEPGRYYDYLLNDCISCASICGQHPKQCAYFCENKFKEQSQVNFPPQLRRQKTGEAEAKPNNSGSYQGPESRGSEAVSAPQGLKLSGGQLALVYTTLGLCLCAVVCCFLVAMACFLKRRGGQCSCQLPHEPSHTQAESSQDHLMEVGSVGAGTPEPVETCSFCFPEQRAPTEESVGGHRGQGLAPTERWQPLPGTTSVQPSSSDEDSGLKIICAPSQERGPTT</sequence>
<evidence type="ECO:0000256" key="5">
    <source>
        <dbReference type="ARBA" id="ARBA00022968"/>
    </source>
</evidence>
<dbReference type="KEGG" id="tmu:101341665"/>
<dbReference type="PROSITE" id="PS51257">
    <property type="entry name" value="PROKAR_LIPOPROTEIN"/>
    <property type="match status" value="1"/>
</dbReference>
<dbReference type="SUPFAM" id="SSF57586">
    <property type="entry name" value="TNF receptor-like"/>
    <property type="match status" value="2"/>
</dbReference>
<dbReference type="InParanoid" id="A0A2Y9DU12"/>
<evidence type="ECO:0000256" key="7">
    <source>
        <dbReference type="ARBA" id="ARBA00023130"/>
    </source>
</evidence>
<protein>
    <recommendedName>
        <fullName evidence="13">Tumor necrosis factor receptor superfamily member 13B</fullName>
    </recommendedName>
    <alternativeName>
        <fullName evidence="14">Transmembrane activator and CAML interactor</fullName>
    </alternativeName>
</protein>
<keyword evidence="7" id="KW-1064">Adaptive immunity</keyword>
<evidence type="ECO:0000256" key="3">
    <source>
        <dbReference type="ARBA" id="ARBA00022737"/>
    </source>
</evidence>
<dbReference type="GO" id="GO:0005886">
    <property type="term" value="C:plasma membrane"/>
    <property type="evidence" value="ECO:0007669"/>
    <property type="project" value="InterPro"/>
</dbReference>
<evidence type="ECO:0000313" key="18">
    <source>
        <dbReference type="Proteomes" id="UP000248480"/>
    </source>
</evidence>
<comment type="function">
    <text evidence="11">Receptor for TNFSF13/APRIL and TNFSF13B/TALL1/BAFF/BLYS that binds both ligands with similar high affinity. Mediates calcineurin-dependent activation of NF-AT, as well as activation of NF-kappa-B and AP-1. Involved in the stimulation of B- and T-cell function and the regulation of humoral immunity.</text>
</comment>